<evidence type="ECO:0000313" key="3">
    <source>
        <dbReference type="Proteomes" id="UP000182719"/>
    </source>
</evidence>
<dbReference type="RefSeq" id="WP_075010697.1">
    <property type="nucleotide sequence ID" value="NZ_FOAP01000027.1"/>
</dbReference>
<dbReference type="AlphaFoldDB" id="A0A1H8CX00"/>
<dbReference type="InterPro" id="IPR013783">
    <property type="entry name" value="Ig-like_fold"/>
</dbReference>
<name>A0A1H8CX00_STIAU</name>
<dbReference type="Gene3D" id="2.160.20.10">
    <property type="entry name" value="Single-stranded right-handed beta-helix, Pectin lyase-like"/>
    <property type="match status" value="1"/>
</dbReference>
<dbReference type="InterPro" id="IPR012334">
    <property type="entry name" value="Pectin_lyas_fold"/>
</dbReference>
<organism evidence="2 3">
    <name type="scientific">Stigmatella aurantiaca</name>
    <dbReference type="NCBI Taxonomy" id="41"/>
    <lineage>
        <taxon>Bacteria</taxon>
        <taxon>Pseudomonadati</taxon>
        <taxon>Myxococcota</taxon>
        <taxon>Myxococcia</taxon>
        <taxon>Myxococcales</taxon>
        <taxon>Cystobacterineae</taxon>
        <taxon>Archangiaceae</taxon>
        <taxon>Stigmatella</taxon>
    </lineage>
</organism>
<keyword evidence="1" id="KW-0732">Signal</keyword>
<evidence type="ECO:0000313" key="2">
    <source>
        <dbReference type="EMBL" id="SEM98858.1"/>
    </source>
</evidence>
<dbReference type="PROSITE" id="PS51257">
    <property type="entry name" value="PROKAR_LIPOPROTEIN"/>
    <property type="match status" value="1"/>
</dbReference>
<accession>A0A1H8CX00</accession>
<keyword evidence="3" id="KW-1185">Reference proteome</keyword>
<dbReference type="SUPFAM" id="SSF51126">
    <property type="entry name" value="Pectin lyase-like"/>
    <property type="match status" value="1"/>
</dbReference>
<proteinExistence type="predicted"/>
<sequence length="868" mass="88960">MSHRRSPFSVLIATLSLLAACSPSNAPQAPLGAARFVVATLAPQDVTRVDVTVQAEDVSPIVLPLEKQGEVWVGLLSELPAGSGRRFHAEAFDGAGLKRYEGELTGVTIVEGETVQVSILAQEVQRPVPFENESPLIDSLIVTRPTVRPGSTVTLRAAAHDPNPGDTVTSEWTATGGTFGSPAALESTWTAPTTLGPVTLTLRVTDDRGASSALSFVLQVEGSSELEGGSAAITVRFNAWPRVNALSAAPAQVRPNQPLTVTATAEDADTPAASLSYAWTASCPGTWSSAQSRVAQFTPSTQPAQTTCNNCQLTVTVSDTQGGSTTGTLGICVGQTPGLQFMPYIEDSWQSSTSVGPGDLLTFRALGAEANHQPLSFTWAGPGVLSAPRTPATDTSEITWTAPSCLPPGPHAVTVTATNPSGLSGSQRLPFLWTGPTCSQPACTFSIAPELTTLVLSSHCRVDAPVYIPNGYRLEGTGHSLTAVDPPGGHFQGAVLRNRGSTAYISSVTVRAQGLGDICYDGAARLRGILFEDASGTITSTQVLNIRKAEGASGCQEGTAIEILATGSQPSRPQVDIVNNLLSGYQKTGISLSGPVDAIVASNIVEGRGRITNIVQQGIHFKLGAQGAVMGNVVKDHAYGGSDDIAPGILVTGGGYYGGPLCKDLVIEGNTVTGNDLGIYLSQLEANGNAPASPTRIRVANNTLSHPSVTNGYVYQAAVADSGTGNIITSNTISGAGYDPATQPGATFAVDVLAGAASQLVFLTAAQSVPVGACSGSLTVQSQDAAGNLAVPAPATVSLAAQGEASAGVSFHSDPGCTSAPLTGLNLANPHAEGTFYFKGTQAGTVGVVATLGGRTVSQYQGLFVPLH</sequence>
<feature type="chain" id="PRO_5010325588" evidence="1">
    <location>
        <begin position="27"/>
        <end position="868"/>
    </location>
</feature>
<protein>
    <submittedName>
        <fullName evidence="2">Right handed beta helix region</fullName>
    </submittedName>
</protein>
<dbReference type="Gene3D" id="2.60.40.10">
    <property type="entry name" value="Immunoglobulins"/>
    <property type="match status" value="1"/>
</dbReference>
<evidence type="ECO:0000256" key="1">
    <source>
        <dbReference type="SAM" id="SignalP"/>
    </source>
</evidence>
<dbReference type="Proteomes" id="UP000182719">
    <property type="component" value="Unassembled WGS sequence"/>
</dbReference>
<dbReference type="InterPro" id="IPR011050">
    <property type="entry name" value="Pectin_lyase_fold/virulence"/>
</dbReference>
<dbReference type="OrthoDB" id="5378651at2"/>
<reference evidence="3" key="1">
    <citation type="submission" date="2016-10" db="EMBL/GenBank/DDBJ databases">
        <authorList>
            <person name="Varghese N."/>
            <person name="Submissions S."/>
        </authorList>
    </citation>
    <scope>NUCLEOTIDE SEQUENCE [LARGE SCALE GENOMIC DNA]</scope>
    <source>
        <strain evidence="3">DSM 17044</strain>
    </source>
</reference>
<gene>
    <name evidence="2" type="ORF">SAMN05444354_12789</name>
</gene>
<dbReference type="EMBL" id="FOAP01000027">
    <property type="protein sequence ID" value="SEM98858.1"/>
    <property type="molecule type" value="Genomic_DNA"/>
</dbReference>
<dbReference type="InterPro" id="IPR006626">
    <property type="entry name" value="PbH1"/>
</dbReference>
<feature type="signal peptide" evidence="1">
    <location>
        <begin position="1"/>
        <end position="26"/>
    </location>
</feature>
<dbReference type="SMART" id="SM00710">
    <property type="entry name" value="PbH1"/>
    <property type="match status" value="4"/>
</dbReference>
<dbReference type="Pfam" id="PF17963">
    <property type="entry name" value="Big_9"/>
    <property type="match status" value="1"/>
</dbReference>